<reference evidence="1 2" key="1">
    <citation type="submission" date="2021-06" db="EMBL/GenBank/DDBJ databases">
        <title>Caerostris extrusa draft genome.</title>
        <authorList>
            <person name="Kono N."/>
            <person name="Arakawa K."/>
        </authorList>
    </citation>
    <scope>NUCLEOTIDE SEQUENCE [LARGE SCALE GENOMIC DNA]</scope>
</reference>
<accession>A0AAV4VE23</accession>
<comment type="caution">
    <text evidence="1">The sequence shown here is derived from an EMBL/GenBank/DDBJ whole genome shotgun (WGS) entry which is preliminary data.</text>
</comment>
<proteinExistence type="predicted"/>
<evidence type="ECO:0000313" key="1">
    <source>
        <dbReference type="EMBL" id="GIY68259.1"/>
    </source>
</evidence>
<evidence type="ECO:0000313" key="2">
    <source>
        <dbReference type="Proteomes" id="UP001054945"/>
    </source>
</evidence>
<dbReference type="EMBL" id="BPLR01014351">
    <property type="protein sequence ID" value="GIY68259.1"/>
    <property type="molecule type" value="Genomic_DNA"/>
</dbReference>
<dbReference type="Proteomes" id="UP001054945">
    <property type="component" value="Unassembled WGS sequence"/>
</dbReference>
<name>A0AAV4VE23_CAEEX</name>
<organism evidence="1 2">
    <name type="scientific">Caerostris extrusa</name>
    <name type="common">Bark spider</name>
    <name type="synonym">Caerostris bankana</name>
    <dbReference type="NCBI Taxonomy" id="172846"/>
    <lineage>
        <taxon>Eukaryota</taxon>
        <taxon>Metazoa</taxon>
        <taxon>Ecdysozoa</taxon>
        <taxon>Arthropoda</taxon>
        <taxon>Chelicerata</taxon>
        <taxon>Arachnida</taxon>
        <taxon>Araneae</taxon>
        <taxon>Araneomorphae</taxon>
        <taxon>Entelegynae</taxon>
        <taxon>Araneoidea</taxon>
        <taxon>Araneidae</taxon>
        <taxon>Caerostris</taxon>
    </lineage>
</organism>
<gene>
    <name evidence="1" type="ORF">CEXT_653121</name>
</gene>
<sequence>MGVKKNSRNTDVCRAGKQNKCLKGKDRVYLFFLTSSEFSLHYKPATSSLKGHQSRRDEMTDPNGRYESRKKAAIFSPGQSAHQCRNEICWEKRVIFEDATERYTLKMPILFLHVLCGNTTI</sequence>
<protein>
    <submittedName>
        <fullName evidence="1">Uncharacterized protein</fullName>
    </submittedName>
</protein>
<keyword evidence="2" id="KW-1185">Reference proteome</keyword>
<dbReference type="AlphaFoldDB" id="A0AAV4VE23"/>